<reference evidence="3 4" key="1">
    <citation type="submission" date="2020-03" db="EMBL/GenBank/DDBJ databases">
        <title>Draft genome of Streptomyces sp. ventii, isolated from the Axial Seamount in the Pacific Ocean, and resequencing of the two type strains Streptomyces lonarensis strain NCL 716 and Streptomyces bohaiensis strain 11A07.</title>
        <authorList>
            <person name="Loughran R.M."/>
            <person name="Pfannmuller K.M."/>
            <person name="Wasson B.J."/>
            <person name="Deadmond M.C."/>
            <person name="Paddock B.E."/>
            <person name="Koyack M.J."/>
            <person name="Gallegos D.A."/>
            <person name="Mitchell E.A."/>
            <person name="Ushijima B."/>
            <person name="Saw J.H."/>
            <person name="Mcphail K.L."/>
            <person name="Videau P."/>
        </authorList>
    </citation>
    <scope>NUCLEOTIDE SEQUENCE [LARGE SCALE GENOMIC DNA]</scope>
    <source>
        <strain evidence="3 4">NCL716</strain>
    </source>
</reference>
<evidence type="ECO:0000256" key="1">
    <source>
        <dbReference type="ARBA" id="ARBA00023002"/>
    </source>
</evidence>
<dbReference type="EMBL" id="JAAVJD010000048">
    <property type="protein sequence ID" value="NJQ05739.1"/>
    <property type="molecule type" value="Genomic_DNA"/>
</dbReference>
<keyword evidence="1" id="KW-0560">Oxidoreductase</keyword>
<dbReference type="AlphaFoldDB" id="A0A7X6D040"/>
<dbReference type="Gene3D" id="2.30.110.10">
    <property type="entry name" value="Electron Transport, Fmn-binding Protein, Chain A"/>
    <property type="match status" value="1"/>
</dbReference>
<evidence type="ECO:0000313" key="3">
    <source>
        <dbReference type="EMBL" id="NJQ05739.1"/>
    </source>
</evidence>
<organism evidence="3 4">
    <name type="scientific">Streptomyces lonarensis</name>
    <dbReference type="NCBI Taxonomy" id="700599"/>
    <lineage>
        <taxon>Bacteria</taxon>
        <taxon>Bacillati</taxon>
        <taxon>Actinomycetota</taxon>
        <taxon>Actinomycetes</taxon>
        <taxon>Kitasatosporales</taxon>
        <taxon>Streptomycetaceae</taxon>
        <taxon>Streptomyces</taxon>
    </lineage>
</organism>
<sequence>MAAQLSEKLKETLDSKMFVTIATVQPDGSPQLSPVWVTHADGDVLISTTEDRRKTRNLQRDPRVTVMVNPAESPYTYAEIRGTAELVPDPEGRLIDELSLKYTGRRYAEFNSSAGQDAPRVIVRITPQKIVGQGLS</sequence>
<dbReference type="GO" id="GO:0016627">
    <property type="term" value="F:oxidoreductase activity, acting on the CH-CH group of donors"/>
    <property type="evidence" value="ECO:0007669"/>
    <property type="project" value="TreeGrafter"/>
</dbReference>
<evidence type="ECO:0000259" key="2">
    <source>
        <dbReference type="Pfam" id="PF01243"/>
    </source>
</evidence>
<dbReference type="Pfam" id="PF01243">
    <property type="entry name" value="PNPOx_N"/>
    <property type="match status" value="1"/>
</dbReference>
<protein>
    <submittedName>
        <fullName evidence="3">PPOX class F420-dependent oxidoreductase</fullName>
    </submittedName>
</protein>
<comment type="caution">
    <text evidence="3">The sequence shown here is derived from an EMBL/GenBank/DDBJ whole genome shotgun (WGS) entry which is preliminary data.</text>
</comment>
<dbReference type="RefSeq" id="WP_167969016.1">
    <property type="nucleotide sequence ID" value="NZ_BHZG01000067.1"/>
</dbReference>
<dbReference type="InterPro" id="IPR052019">
    <property type="entry name" value="F420H2_bilvrd_red/Heme_oxyg"/>
</dbReference>
<accession>A0A7X6D040</accession>
<feature type="domain" description="Pyridoxamine 5'-phosphate oxidase N-terminal" evidence="2">
    <location>
        <begin position="5"/>
        <end position="130"/>
    </location>
</feature>
<dbReference type="Proteomes" id="UP000578686">
    <property type="component" value="Unassembled WGS sequence"/>
</dbReference>
<dbReference type="SUPFAM" id="SSF50475">
    <property type="entry name" value="FMN-binding split barrel"/>
    <property type="match status" value="1"/>
</dbReference>
<gene>
    <name evidence="3" type="ORF">HCN56_09160</name>
</gene>
<dbReference type="InterPro" id="IPR012349">
    <property type="entry name" value="Split_barrel_FMN-bd"/>
</dbReference>
<dbReference type="InterPro" id="IPR011576">
    <property type="entry name" value="Pyridox_Oxase_N"/>
</dbReference>
<dbReference type="GO" id="GO:0070967">
    <property type="term" value="F:coenzyme F420 binding"/>
    <property type="evidence" value="ECO:0007669"/>
    <property type="project" value="TreeGrafter"/>
</dbReference>
<dbReference type="PANTHER" id="PTHR35176:SF6">
    <property type="entry name" value="HEME OXYGENASE HI_0854-RELATED"/>
    <property type="match status" value="1"/>
</dbReference>
<dbReference type="PANTHER" id="PTHR35176">
    <property type="entry name" value="HEME OXYGENASE HI_0854-RELATED"/>
    <property type="match status" value="1"/>
</dbReference>
<keyword evidence="4" id="KW-1185">Reference proteome</keyword>
<dbReference type="NCBIfam" id="TIGR03618">
    <property type="entry name" value="Rv1155_F420"/>
    <property type="match status" value="1"/>
</dbReference>
<evidence type="ECO:0000313" key="4">
    <source>
        <dbReference type="Proteomes" id="UP000578686"/>
    </source>
</evidence>
<dbReference type="GO" id="GO:0005829">
    <property type="term" value="C:cytosol"/>
    <property type="evidence" value="ECO:0007669"/>
    <property type="project" value="TreeGrafter"/>
</dbReference>
<dbReference type="InterPro" id="IPR019920">
    <property type="entry name" value="F420-binding_dom_put"/>
</dbReference>
<name>A0A7X6D040_9ACTN</name>
<proteinExistence type="predicted"/>